<name>A0A379M0J0_9NOCA</name>
<dbReference type="InterPro" id="IPR007235">
    <property type="entry name" value="Glyco_trans_28_C"/>
</dbReference>
<evidence type="ECO:0000256" key="1">
    <source>
        <dbReference type="ARBA" id="ARBA00022679"/>
    </source>
</evidence>
<dbReference type="Proteomes" id="UP000254569">
    <property type="component" value="Unassembled WGS sequence"/>
</dbReference>
<dbReference type="GO" id="GO:0016758">
    <property type="term" value="F:hexosyltransferase activity"/>
    <property type="evidence" value="ECO:0007669"/>
    <property type="project" value="InterPro"/>
</dbReference>
<sequence>MIGYYIHHHGHGHRTRASSICAHLQAPVTALSSAPLGSASDAFDDVVLLPRDDLAVGTAQDPTAHDVLHWVPSHDDGLRERMHALGSWIAATRPSLLVVDVSVEVTLLARLYGIPVVVLAMPGERTDTAHTLAYRIADHIVAPWAQEIYDPHWLRPYMDRTSYVGGISRFDGRPAPTRPSAEKPRVLVMSGSGGSSITVDDLLRFSARFPEYTWEGLGVAGGPWVDDPWPVLAGADVVIGHAGQNTVADIAAAARPAVVIAEPRPFDEQHSTAKALEKSGLAVGLDGWPEPGRWPELIEWARGLDPIEWKRWQVDGAAARAAAILDELAGAP</sequence>
<feature type="domain" description="Glycosyl transferase family 28 C-terminal" evidence="2">
    <location>
        <begin position="230"/>
        <end position="285"/>
    </location>
</feature>
<dbReference type="Pfam" id="PF04101">
    <property type="entry name" value="Glyco_tran_28_C"/>
    <property type="match status" value="1"/>
</dbReference>
<reference evidence="3 4" key="1">
    <citation type="submission" date="2018-06" db="EMBL/GenBank/DDBJ databases">
        <authorList>
            <consortium name="Pathogen Informatics"/>
            <person name="Doyle S."/>
        </authorList>
    </citation>
    <scope>NUCLEOTIDE SEQUENCE [LARGE SCALE GENOMIC DNA]</scope>
    <source>
        <strain evidence="3 4">NCTC13296</strain>
    </source>
</reference>
<dbReference type="RefSeq" id="WP_115311497.1">
    <property type="nucleotide sequence ID" value="NZ_UGVI01000001.1"/>
</dbReference>
<dbReference type="Gene3D" id="3.40.50.2000">
    <property type="entry name" value="Glycogen Phosphorylase B"/>
    <property type="match status" value="1"/>
</dbReference>
<dbReference type="AlphaFoldDB" id="A0A379M0J0"/>
<proteinExistence type="predicted"/>
<organism evidence="3 4">
    <name type="scientific">Rhodococcus gordoniae</name>
    <dbReference type="NCBI Taxonomy" id="223392"/>
    <lineage>
        <taxon>Bacteria</taxon>
        <taxon>Bacillati</taxon>
        <taxon>Actinomycetota</taxon>
        <taxon>Actinomycetes</taxon>
        <taxon>Mycobacteriales</taxon>
        <taxon>Nocardiaceae</taxon>
        <taxon>Rhodococcus</taxon>
    </lineage>
</organism>
<evidence type="ECO:0000313" key="3">
    <source>
        <dbReference type="EMBL" id="SUE15276.1"/>
    </source>
</evidence>
<dbReference type="PANTHER" id="PTHR21015:SF22">
    <property type="entry name" value="GLYCOSYLTRANSFERASE"/>
    <property type="match status" value="1"/>
</dbReference>
<dbReference type="OrthoDB" id="9809594at2"/>
<keyword evidence="4" id="KW-1185">Reference proteome</keyword>
<dbReference type="SUPFAM" id="SSF53756">
    <property type="entry name" value="UDP-Glycosyltransferase/glycogen phosphorylase"/>
    <property type="match status" value="1"/>
</dbReference>
<dbReference type="EMBL" id="UGVI01000001">
    <property type="protein sequence ID" value="SUE15276.1"/>
    <property type="molecule type" value="Genomic_DNA"/>
</dbReference>
<evidence type="ECO:0000259" key="2">
    <source>
        <dbReference type="Pfam" id="PF04101"/>
    </source>
</evidence>
<protein>
    <submittedName>
        <fullName evidence="3">Undecaprenyldiphospho-muramoylpentapeptide beta-N- acetylglucosaminyltransferase</fullName>
    </submittedName>
</protein>
<gene>
    <name evidence="3" type="ORF">NCTC13296_02134</name>
</gene>
<accession>A0A379M0J0</accession>
<evidence type="ECO:0000313" key="4">
    <source>
        <dbReference type="Proteomes" id="UP000254569"/>
    </source>
</evidence>
<dbReference type="PANTHER" id="PTHR21015">
    <property type="entry name" value="UDP-N-ACETYLGLUCOSAMINE--N-ACETYLMURAMYL-(PENTAPEPTIDE) PYROPHOSPHORYL-UNDECAPRENOL N-ACETYLGLUCOSAMINE TRANSFERASE 1"/>
    <property type="match status" value="1"/>
</dbReference>
<keyword evidence="1 3" id="KW-0808">Transferase</keyword>